<evidence type="ECO:0000313" key="11">
    <source>
        <dbReference type="Ensembl" id="ENSDLAP00005077382.1"/>
    </source>
</evidence>
<feature type="domain" description="DAD" evidence="8">
    <location>
        <begin position="1351"/>
        <end position="1383"/>
    </location>
</feature>
<gene>
    <name evidence="11" type="primary">fhod3a</name>
</gene>
<keyword evidence="4" id="KW-0009">Actin-binding</keyword>
<evidence type="ECO:0000256" key="7">
    <source>
        <dbReference type="SAM" id="MobiDB-lite"/>
    </source>
</evidence>
<feature type="region of interest" description="Disordered" evidence="7">
    <location>
        <begin position="1236"/>
        <end position="1348"/>
    </location>
</feature>
<feature type="compositionally biased region" description="Acidic residues" evidence="7">
    <location>
        <begin position="672"/>
        <end position="682"/>
    </location>
</feature>
<dbReference type="InterPro" id="IPR056771">
    <property type="entry name" value="FH3_FHOD1-3-like"/>
</dbReference>
<dbReference type="FunFam" id="1.25.10.10:FF:000056">
    <property type="entry name" value="FH1/FH2 domain-containing protein 3 isoform X1"/>
    <property type="match status" value="1"/>
</dbReference>
<sequence>MATFVCRVQFLDDTDPFNSTNFPEPTRPPLYTFREDIPLINQLAGVHRLLKAPHKLDDCTLQLSHNGTYLDLESSLAEQRDELEGFQQDDTGSRGKKHSVILRTQLTVRVHACIERLYNSNGRDLRRALFSLKQIFQDDKDLVHEFVIAEGLTCLIKVGAEADQNYQNYILRALGQIMLYVDGMNGVIGHTETIQWLYTLVGSKFRLVVKTALKLLLVFVEYSESNTPLLIEAITSVDTKRGCKPWSNTMEILHEKDGVDTELLVYAMTLINKTLAALPDQDSFYDMVDGLEEQGMETVSQRHLGRKGTDLDLVEQLNIYEMTLRHEDGDDDSKPPPLVRRDRRRVSLGGGDKKCGLERRRSRRASLGRSGHASPCSPASPQRAGFQPFSGQRAEDMSERPALGGLLSSSYRQHQESLAAERERRRVEREERLQRIEREERNKHSRDYVDKMEEARLAREERYKNVERLAAEEYEKERVRVSRTRPDLNLTFEPSEAWPSSSRSSTPSSFASQEDAEADLEARTPATPYTPSETGEADDSSASVDTEEKEVTPEEEEEQKEEEEVEVQEEVAAEKEEEGEECEQEPEKEKEEAEEDSGILSDKERQNEEVNEKDNCSASSISSASSTLEREERGSNENGFKEEEVNEQCSKLINSKLFMLDMLYSHNKKPSDEEEEEEDAEKEQEKEKEKEEEEEDKETQEDADGQLADDQEGDNRSDNSDHRGTIRPFAERFGALIKDLVSPHPNLECPANEPPPPPPKKESDTIWDQLLASPRELRIGDINFTDLTEDDDKNILDAVLMGGCSDLPPPPPPPPCLPRFPPPPPMLGSCPPPPPLIGMMRPPPPPCLSAPMPVPPPPEPPLFNKKKKTIRLFWSEVRQTDSQYSSYKRSGDSLWSKLEPVKLDTAKLEHLFESKSKEIPVTKKTAADGKRQEIIVLDSKRSNAINIGLTVLPPPRTIKTAILNFDEYALNKEGIEKILTMIPTEEEKQKIQEAQLANPDVPLGSAEQFLLTLSSISELSARLQLWAFKMDYEATEKEVAEPLQDLKEGMEQLEKNKTLRYILSTLLSIGNFLNGTNAKGFEMTYLEKVPEVKDTVHKQSLLHHVCSVVVENFPQSTDLYSEIGAITRSAKVDFDQLQENLCQMERRCKASWDHLKVIAKHEMKPQLKQKMSDFLKDCAERIIILKIVHRRIINRFHSFLLFLGHPAYSVREISVHRFSKILSEFALEYRTTRDRVLQQKQKRADHRERNKTRGKMIIDVNAPCGRYGSSANSSAPSGSQESEQPQGLGHSEDVAEHEHMKAVLRTSISGGDKEATGVPGLRTRTRSRPGRGGRSMPAWTPPVEDTQLCGDDAADEIMERIVRSATQGPGTRAQPRERRRSRANRKSLRRTLKNGLTPEEALALGLTDSPDT</sequence>
<feature type="compositionally biased region" description="Basic residues" evidence="7">
    <location>
        <begin position="1377"/>
        <end position="1392"/>
    </location>
</feature>
<feature type="compositionally biased region" description="Basic and acidic residues" evidence="7">
    <location>
        <begin position="713"/>
        <end position="724"/>
    </location>
</feature>
<protein>
    <submittedName>
        <fullName evidence="11">Formin homology 2 domain containing 3a</fullName>
    </submittedName>
</protein>
<dbReference type="PROSITE" id="PS51231">
    <property type="entry name" value="DAD"/>
    <property type="match status" value="1"/>
</dbReference>
<dbReference type="Pfam" id="PF24959">
    <property type="entry name" value="FH3_FHOD1-3"/>
    <property type="match status" value="1"/>
</dbReference>
<dbReference type="SMART" id="SM00498">
    <property type="entry name" value="FH2"/>
    <property type="match status" value="1"/>
</dbReference>
<comment type="subcellular location">
    <subcellularLocation>
        <location evidence="1">Cytoplasm</location>
        <location evidence="1">Cytoskeleton</location>
    </subcellularLocation>
</comment>
<reference evidence="11" key="1">
    <citation type="submission" date="2025-08" db="UniProtKB">
        <authorList>
            <consortium name="Ensembl"/>
        </authorList>
    </citation>
    <scope>IDENTIFICATION</scope>
</reference>
<organism evidence="11 12">
    <name type="scientific">Dicentrarchus labrax</name>
    <name type="common">European seabass</name>
    <name type="synonym">Morone labrax</name>
    <dbReference type="NCBI Taxonomy" id="13489"/>
    <lineage>
        <taxon>Eukaryota</taxon>
        <taxon>Metazoa</taxon>
        <taxon>Chordata</taxon>
        <taxon>Craniata</taxon>
        <taxon>Vertebrata</taxon>
        <taxon>Euteleostomi</taxon>
        <taxon>Actinopterygii</taxon>
        <taxon>Neopterygii</taxon>
        <taxon>Teleostei</taxon>
        <taxon>Neoteleostei</taxon>
        <taxon>Acanthomorphata</taxon>
        <taxon>Eupercaria</taxon>
        <taxon>Moronidae</taxon>
        <taxon>Dicentrarchus</taxon>
    </lineage>
</organism>
<dbReference type="SUPFAM" id="SSF101447">
    <property type="entry name" value="Formin homology 2 domain (FH2 domain)"/>
    <property type="match status" value="1"/>
</dbReference>
<dbReference type="InterPro" id="IPR014767">
    <property type="entry name" value="DAD_dom"/>
</dbReference>
<keyword evidence="3" id="KW-0597">Phosphoprotein</keyword>
<feature type="compositionally biased region" description="Low complexity" evidence="7">
    <location>
        <begin position="1268"/>
        <end position="1285"/>
    </location>
</feature>
<feature type="compositionally biased region" description="Basic and acidic residues" evidence="7">
    <location>
        <begin position="601"/>
        <end position="615"/>
    </location>
</feature>
<evidence type="ECO:0000256" key="6">
    <source>
        <dbReference type="ARBA" id="ARBA00023449"/>
    </source>
</evidence>
<feature type="compositionally biased region" description="Basic residues" evidence="7">
    <location>
        <begin position="1240"/>
        <end position="1254"/>
    </location>
</feature>
<dbReference type="PROSITE" id="PS51444">
    <property type="entry name" value="FH2"/>
    <property type="match status" value="1"/>
</dbReference>
<dbReference type="GO" id="GO:0045214">
    <property type="term" value="P:sarcomere organization"/>
    <property type="evidence" value="ECO:0007669"/>
    <property type="project" value="TreeGrafter"/>
</dbReference>
<keyword evidence="5" id="KW-0206">Cytoskeleton</keyword>
<feature type="region of interest" description="Disordered" evidence="7">
    <location>
        <begin position="325"/>
        <end position="647"/>
    </location>
</feature>
<feature type="compositionally biased region" description="Acidic residues" evidence="7">
    <location>
        <begin position="690"/>
        <end position="712"/>
    </location>
</feature>
<evidence type="ECO:0000256" key="2">
    <source>
        <dbReference type="ARBA" id="ARBA00022490"/>
    </source>
</evidence>
<evidence type="ECO:0000256" key="3">
    <source>
        <dbReference type="ARBA" id="ARBA00022553"/>
    </source>
</evidence>
<feature type="compositionally biased region" description="Basic and acidic residues" evidence="7">
    <location>
        <begin position="628"/>
        <end position="643"/>
    </location>
</feature>
<reference evidence="11" key="2">
    <citation type="submission" date="2025-09" db="UniProtKB">
        <authorList>
            <consortium name="Ensembl"/>
        </authorList>
    </citation>
    <scope>IDENTIFICATION</scope>
</reference>
<feature type="compositionally biased region" description="Basic and acidic residues" evidence="7">
    <location>
        <begin position="1290"/>
        <end position="1301"/>
    </location>
</feature>
<dbReference type="Pfam" id="PF18382">
    <property type="entry name" value="Formin_GBD_N"/>
    <property type="match status" value="1"/>
</dbReference>
<dbReference type="FunFam" id="1.20.58.2220:FF:000004">
    <property type="entry name" value="Formin homology 2 domain-containing 3"/>
    <property type="match status" value="1"/>
</dbReference>
<feature type="compositionally biased region" description="Acidic residues" evidence="7">
    <location>
        <begin position="535"/>
        <end position="584"/>
    </location>
</feature>
<dbReference type="Ensembl" id="ENSDLAT00005080113.1">
    <property type="protein sequence ID" value="ENSDLAP00005077382.1"/>
    <property type="gene ID" value="ENSDLAG00005015321.2"/>
</dbReference>
<keyword evidence="2" id="KW-0963">Cytoplasm</keyword>
<dbReference type="PROSITE" id="PS51232">
    <property type="entry name" value="GBD_FH3"/>
    <property type="match status" value="1"/>
</dbReference>
<dbReference type="InterPro" id="IPR014768">
    <property type="entry name" value="GBD/FH3_dom"/>
</dbReference>
<dbReference type="PANTHER" id="PTHR45920">
    <property type="entry name" value="FORMIN HOMOLOGY 2 DOMAIN CONTAINING, ISOFORM I"/>
    <property type="match status" value="1"/>
</dbReference>
<dbReference type="GO" id="GO:0055003">
    <property type="term" value="P:cardiac myofibril assembly"/>
    <property type="evidence" value="ECO:0007669"/>
    <property type="project" value="TreeGrafter"/>
</dbReference>
<evidence type="ECO:0000259" key="9">
    <source>
        <dbReference type="PROSITE" id="PS51232"/>
    </source>
</evidence>
<dbReference type="InterPro" id="IPR016024">
    <property type="entry name" value="ARM-type_fold"/>
</dbReference>
<accession>A0A8P4GFS6</accession>
<dbReference type="InterPro" id="IPR041387">
    <property type="entry name" value="FHOD1_GBD_N"/>
</dbReference>
<dbReference type="GO" id="GO:0030866">
    <property type="term" value="P:cortical actin cytoskeleton organization"/>
    <property type="evidence" value="ECO:0007669"/>
    <property type="project" value="TreeGrafter"/>
</dbReference>
<proteinExistence type="inferred from homology"/>
<feature type="domain" description="FH2" evidence="10">
    <location>
        <begin position="859"/>
        <end position="1255"/>
    </location>
</feature>
<feature type="compositionally biased region" description="Low complexity" evidence="7">
    <location>
        <begin position="617"/>
        <end position="626"/>
    </location>
</feature>
<feature type="domain" description="GBD/FH3" evidence="9">
    <location>
        <begin position="18"/>
        <end position="418"/>
    </location>
</feature>
<dbReference type="GO" id="GO:0051015">
    <property type="term" value="F:actin filament binding"/>
    <property type="evidence" value="ECO:0007669"/>
    <property type="project" value="TreeGrafter"/>
</dbReference>
<name>A0A8P4GFS6_DICLA</name>
<dbReference type="PANTHER" id="PTHR45920:SF3">
    <property type="entry name" value="FH1_FH2 DOMAIN-CONTAINING PROTEIN 3"/>
    <property type="match status" value="1"/>
</dbReference>
<dbReference type="InterPro" id="IPR015425">
    <property type="entry name" value="FH2_Formin"/>
</dbReference>
<evidence type="ECO:0000256" key="5">
    <source>
        <dbReference type="ARBA" id="ARBA00023212"/>
    </source>
</evidence>
<feature type="compositionally biased region" description="Basic and acidic residues" evidence="7">
    <location>
        <begin position="325"/>
        <end position="334"/>
    </location>
</feature>
<evidence type="ECO:0000256" key="1">
    <source>
        <dbReference type="ARBA" id="ARBA00004245"/>
    </source>
</evidence>
<dbReference type="GO" id="GO:0005856">
    <property type="term" value="C:cytoskeleton"/>
    <property type="evidence" value="ECO:0007669"/>
    <property type="project" value="UniProtKB-SubCell"/>
</dbReference>
<dbReference type="Gene3D" id="1.20.58.2220">
    <property type="entry name" value="Formin, FH2 domain"/>
    <property type="match status" value="1"/>
</dbReference>
<dbReference type="InterPro" id="IPR042201">
    <property type="entry name" value="FH2_Formin_sf"/>
</dbReference>
<dbReference type="GeneTree" id="ENSGT00940000154807"/>
<dbReference type="InterPro" id="IPR011989">
    <property type="entry name" value="ARM-like"/>
</dbReference>
<evidence type="ECO:0000256" key="4">
    <source>
        <dbReference type="ARBA" id="ARBA00023203"/>
    </source>
</evidence>
<dbReference type="Proteomes" id="UP000694389">
    <property type="component" value="Unassembled WGS sequence"/>
</dbReference>
<evidence type="ECO:0000259" key="8">
    <source>
        <dbReference type="PROSITE" id="PS51231"/>
    </source>
</evidence>
<dbReference type="SUPFAM" id="SSF48371">
    <property type="entry name" value="ARM repeat"/>
    <property type="match status" value="1"/>
</dbReference>
<feature type="compositionally biased region" description="Low complexity" evidence="7">
    <location>
        <begin position="494"/>
        <end position="512"/>
    </location>
</feature>
<comment type="similarity">
    <text evidence="6">Belongs to the formin homology family.</text>
</comment>
<feature type="compositionally biased region" description="Basic and acidic residues" evidence="7">
    <location>
        <begin position="413"/>
        <end position="486"/>
    </location>
</feature>
<evidence type="ECO:0000313" key="12">
    <source>
        <dbReference type="Proteomes" id="UP000694389"/>
    </source>
</evidence>
<dbReference type="Pfam" id="PF02181">
    <property type="entry name" value="FH2"/>
    <property type="match status" value="1"/>
</dbReference>
<feature type="region of interest" description="Disordered" evidence="7">
    <location>
        <begin position="664"/>
        <end position="765"/>
    </location>
</feature>
<evidence type="ECO:0000259" key="10">
    <source>
        <dbReference type="PROSITE" id="PS51444"/>
    </source>
</evidence>
<feature type="region of interest" description="Disordered" evidence="7">
    <location>
        <begin position="1362"/>
        <end position="1412"/>
    </location>
</feature>
<dbReference type="GO" id="GO:0005737">
    <property type="term" value="C:cytoplasm"/>
    <property type="evidence" value="ECO:0007669"/>
    <property type="project" value="TreeGrafter"/>
</dbReference>
<dbReference type="Gene3D" id="1.25.10.10">
    <property type="entry name" value="Leucine-rich Repeat Variant"/>
    <property type="match status" value="1"/>
</dbReference>
<keyword evidence="12" id="KW-1185">Reference proteome</keyword>